<name>A0A068UCR5_COFCA</name>
<dbReference type="AlphaFoldDB" id="A0A068UCR5"/>
<dbReference type="EMBL" id="HG739104">
    <property type="protein sequence ID" value="CDP06251.1"/>
    <property type="molecule type" value="Genomic_DNA"/>
</dbReference>
<dbReference type="Gramene" id="CDP06251">
    <property type="protein sequence ID" value="CDP06251"/>
    <property type="gene ID" value="GSCOC_T00022973001"/>
</dbReference>
<evidence type="ECO:0000313" key="2">
    <source>
        <dbReference type="Proteomes" id="UP000295252"/>
    </source>
</evidence>
<dbReference type="InParanoid" id="A0A068UCR5"/>
<accession>A0A068UCR5</accession>
<protein>
    <submittedName>
        <fullName evidence="1">Uncharacterized protein</fullName>
    </submittedName>
</protein>
<keyword evidence="2" id="KW-1185">Reference proteome</keyword>
<organism evidence="1 2">
    <name type="scientific">Coffea canephora</name>
    <name type="common">Robusta coffee</name>
    <dbReference type="NCBI Taxonomy" id="49390"/>
    <lineage>
        <taxon>Eukaryota</taxon>
        <taxon>Viridiplantae</taxon>
        <taxon>Streptophyta</taxon>
        <taxon>Embryophyta</taxon>
        <taxon>Tracheophyta</taxon>
        <taxon>Spermatophyta</taxon>
        <taxon>Magnoliopsida</taxon>
        <taxon>eudicotyledons</taxon>
        <taxon>Gunneridae</taxon>
        <taxon>Pentapetalae</taxon>
        <taxon>asterids</taxon>
        <taxon>lamiids</taxon>
        <taxon>Gentianales</taxon>
        <taxon>Rubiaceae</taxon>
        <taxon>Ixoroideae</taxon>
        <taxon>Gardenieae complex</taxon>
        <taxon>Bertiereae - Coffeeae clade</taxon>
        <taxon>Coffeeae</taxon>
        <taxon>Coffea</taxon>
    </lineage>
</organism>
<evidence type="ECO:0000313" key="1">
    <source>
        <dbReference type="EMBL" id="CDP06251.1"/>
    </source>
</evidence>
<sequence>MNFDAIWCSIYQKEKPCQKEKERINQLEETKARNLMEIEDRKIGSNASLKDEAALPTYNTESLKLLRRLQMVGDVELFNKGRNKVKTRLEWTLLISLTKK</sequence>
<reference evidence="2" key="1">
    <citation type="journal article" date="2014" name="Science">
        <title>The coffee genome provides insight into the convergent evolution of caffeine biosynthesis.</title>
        <authorList>
            <person name="Denoeud F."/>
            <person name="Carretero-Paulet L."/>
            <person name="Dereeper A."/>
            <person name="Droc G."/>
            <person name="Guyot R."/>
            <person name="Pietrella M."/>
            <person name="Zheng C."/>
            <person name="Alberti A."/>
            <person name="Anthony F."/>
            <person name="Aprea G."/>
            <person name="Aury J.M."/>
            <person name="Bento P."/>
            <person name="Bernard M."/>
            <person name="Bocs S."/>
            <person name="Campa C."/>
            <person name="Cenci A."/>
            <person name="Combes M.C."/>
            <person name="Crouzillat D."/>
            <person name="Da Silva C."/>
            <person name="Daddiego L."/>
            <person name="De Bellis F."/>
            <person name="Dussert S."/>
            <person name="Garsmeur O."/>
            <person name="Gayraud T."/>
            <person name="Guignon V."/>
            <person name="Jahn K."/>
            <person name="Jamilloux V."/>
            <person name="Joet T."/>
            <person name="Labadie K."/>
            <person name="Lan T."/>
            <person name="Leclercq J."/>
            <person name="Lepelley M."/>
            <person name="Leroy T."/>
            <person name="Li L.T."/>
            <person name="Librado P."/>
            <person name="Lopez L."/>
            <person name="Munoz A."/>
            <person name="Noel B."/>
            <person name="Pallavicini A."/>
            <person name="Perrotta G."/>
            <person name="Poncet V."/>
            <person name="Pot D."/>
            <person name="Priyono X."/>
            <person name="Rigoreau M."/>
            <person name="Rouard M."/>
            <person name="Rozas J."/>
            <person name="Tranchant-Dubreuil C."/>
            <person name="VanBuren R."/>
            <person name="Zhang Q."/>
            <person name="Andrade A.C."/>
            <person name="Argout X."/>
            <person name="Bertrand B."/>
            <person name="de Kochko A."/>
            <person name="Graziosi G."/>
            <person name="Henry R.J."/>
            <person name="Jayarama X."/>
            <person name="Ming R."/>
            <person name="Nagai C."/>
            <person name="Rounsley S."/>
            <person name="Sankoff D."/>
            <person name="Giuliano G."/>
            <person name="Albert V.A."/>
            <person name="Wincker P."/>
            <person name="Lashermes P."/>
        </authorList>
    </citation>
    <scope>NUCLEOTIDE SEQUENCE [LARGE SCALE GENOMIC DNA]</scope>
    <source>
        <strain evidence="2">cv. DH200-94</strain>
    </source>
</reference>
<gene>
    <name evidence="1" type="ORF">GSCOC_T00022973001</name>
</gene>
<proteinExistence type="predicted"/>
<dbReference type="Proteomes" id="UP000295252">
    <property type="component" value="Chromosome VIII"/>
</dbReference>